<keyword evidence="8" id="KW-1185">Reference proteome</keyword>
<name>A0AAF0UJ90_SOLVR</name>
<evidence type="ECO:0000313" key="7">
    <source>
        <dbReference type="EMBL" id="WMV46884.1"/>
    </source>
</evidence>
<dbReference type="GO" id="GO:0005634">
    <property type="term" value="C:nucleus"/>
    <property type="evidence" value="ECO:0007669"/>
    <property type="project" value="UniProtKB-SubCell"/>
</dbReference>
<accession>A0AAF0UJ90</accession>
<dbReference type="SUPFAM" id="SSF101936">
    <property type="entry name" value="DNA-binding pseudobarrel domain"/>
    <property type="match status" value="1"/>
</dbReference>
<feature type="region of interest" description="Disordered" evidence="6">
    <location>
        <begin position="259"/>
        <end position="339"/>
    </location>
</feature>
<evidence type="ECO:0008006" key="9">
    <source>
        <dbReference type="Google" id="ProtNLM"/>
    </source>
</evidence>
<feature type="compositionally biased region" description="Low complexity" evidence="6">
    <location>
        <begin position="309"/>
        <end position="339"/>
    </location>
</feature>
<evidence type="ECO:0000256" key="1">
    <source>
        <dbReference type="ARBA" id="ARBA00004123"/>
    </source>
</evidence>
<dbReference type="AlphaFoldDB" id="A0AAF0UJ90"/>
<keyword evidence="2" id="KW-0805">Transcription regulation</keyword>
<comment type="subcellular location">
    <subcellularLocation>
        <location evidence="1">Nucleus</location>
    </subcellularLocation>
</comment>
<evidence type="ECO:0000256" key="5">
    <source>
        <dbReference type="ARBA" id="ARBA00023242"/>
    </source>
</evidence>
<dbReference type="InterPro" id="IPR015300">
    <property type="entry name" value="DNA-bd_pseudobarrel_sf"/>
</dbReference>
<feature type="compositionally biased region" description="Polar residues" evidence="6">
    <location>
        <begin position="259"/>
        <end position="271"/>
    </location>
</feature>
<dbReference type="EMBL" id="CP133620">
    <property type="protein sequence ID" value="WMV46884.1"/>
    <property type="molecule type" value="Genomic_DNA"/>
</dbReference>
<feature type="region of interest" description="Disordered" evidence="6">
    <location>
        <begin position="354"/>
        <end position="381"/>
    </location>
</feature>
<gene>
    <name evidence="7" type="ORF">MTR67_040269</name>
</gene>
<dbReference type="Proteomes" id="UP001234989">
    <property type="component" value="Chromosome 9"/>
</dbReference>
<keyword evidence="3" id="KW-0238">DNA-binding</keyword>
<evidence type="ECO:0000256" key="2">
    <source>
        <dbReference type="ARBA" id="ARBA00023015"/>
    </source>
</evidence>
<reference evidence="7" key="1">
    <citation type="submission" date="2023-08" db="EMBL/GenBank/DDBJ databases">
        <title>A de novo genome assembly of Solanum verrucosum Schlechtendal, a Mexican diploid species geographically isolated from the other diploid A-genome species in potato relatives.</title>
        <authorList>
            <person name="Hosaka K."/>
        </authorList>
    </citation>
    <scope>NUCLEOTIDE SEQUENCE</scope>
    <source>
        <tissue evidence="7">Young leaves</tissue>
    </source>
</reference>
<evidence type="ECO:0000256" key="6">
    <source>
        <dbReference type="SAM" id="MobiDB-lite"/>
    </source>
</evidence>
<feature type="compositionally biased region" description="Acidic residues" evidence="6">
    <location>
        <begin position="357"/>
        <end position="372"/>
    </location>
</feature>
<dbReference type="Gene3D" id="2.40.330.10">
    <property type="entry name" value="DNA-binding pseudobarrel domain"/>
    <property type="match status" value="1"/>
</dbReference>
<feature type="compositionally biased region" description="Low complexity" evidence="6">
    <location>
        <begin position="272"/>
        <end position="300"/>
    </location>
</feature>
<evidence type="ECO:0000256" key="4">
    <source>
        <dbReference type="ARBA" id="ARBA00023163"/>
    </source>
</evidence>
<proteinExistence type="predicted"/>
<dbReference type="GO" id="GO:0003677">
    <property type="term" value="F:DNA binding"/>
    <property type="evidence" value="ECO:0007669"/>
    <property type="project" value="UniProtKB-KW"/>
</dbReference>
<keyword evidence="4" id="KW-0804">Transcription</keyword>
<keyword evidence="5" id="KW-0539">Nucleus</keyword>
<evidence type="ECO:0000256" key="3">
    <source>
        <dbReference type="ARBA" id="ARBA00023125"/>
    </source>
</evidence>
<dbReference type="CDD" id="cd10017">
    <property type="entry name" value="B3_DNA"/>
    <property type="match status" value="1"/>
</dbReference>
<organism evidence="7 8">
    <name type="scientific">Solanum verrucosum</name>
    <dbReference type="NCBI Taxonomy" id="315347"/>
    <lineage>
        <taxon>Eukaryota</taxon>
        <taxon>Viridiplantae</taxon>
        <taxon>Streptophyta</taxon>
        <taxon>Embryophyta</taxon>
        <taxon>Tracheophyta</taxon>
        <taxon>Spermatophyta</taxon>
        <taxon>Magnoliopsida</taxon>
        <taxon>eudicotyledons</taxon>
        <taxon>Gunneridae</taxon>
        <taxon>Pentapetalae</taxon>
        <taxon>asterids</taxon>
        <taxon>lamiids</taxon>
        <taxon>Solanales</taxon>
        <taxon>Solanaceae</taxon>
        <taxon>Solanoideae</taxon>
        <taxon>Solaneae</taxon>
        <taxon>Solanum</taxon>
    </lineage>
</organism>
<sequence>MEELQFDEFRSIILNLTHHSQAEEKVVVKRLCAKDVYGNPKFLWLPKKHVEENLLKPPFPKKGQVTDLLIRDPIKRRTFTVELVRDDEDEYQISGSGWDEYAAQHKLECGDFIYCYGPRFFYEIYTCKLHNKSIEIIPVLVKNLCAKDVAENPNCLRLSKEESRLLVPHVLLQVGHEIFLPLNDTITKESIVVLVEHPVQDEYYITGTDWEEYVAKHKLLLIEDTTIFVNKVILDPTAKVQLVNTSYHFEITYQTTTAVDNSSAPPTTTAVDDSSVPASTATTSAVDNSSESASTATTSAVDNSPAPPLTATTTAVDNSSAPASTATTSAVNNSSAPLLTATTTTVDNRMELHCDEPEYDSDEPGFDSDEPGYDSNDAYWL</sequence>
<protein>
    <recommendedName>
        <fullName evidence="9">TF-B3 domain-containing protein</fullName>
    </recommendedName>
</protein>
<dbReference type="InterPro" id="IPR003340">
    <property type="entry name" value="B3_DNA-bd"/>
</dbReference>
<evidence type="ECO:0000313" key="8">
    <source>
        <dbReference type="Proteomes" id="UP001234989"/>
    </source>
</evidence>